<comment type="caution">
    <text evidence="1">The sequence shown here is derived from an EMBL/GenBank/DDBJ whole genome shotgun (WGS) entry which is preliminary data.</text>
</comment>
<dbReference type="Proteomes" id="UP000179935">
    <property type="component" value="Unassembled WGS sequence"/>
</dbReference>
<gene>
    <name evidence="1" type="ORF">BIV24_05025</name>
</gene>
<dbReference type="Pfam" id="PF07366">
    <property type="entry name" value="SnoaL"/>
    <property type="match status" value="1"/>
</dbReference>
<dbReference type="InterPro" id="IPR009959">
    <property type="entry name" value="Cyclase_SnoaL-like"/>
</dbReference>
<dbReference type="PANTHER" id="PTHR38436">
    <property type="entry name" value="POLYKETIDE CYCLASE SNOAL-LIKE DOMAIN"/>
    <property type="match status" value="1"/>
</dbReference>
<protein>
    <submittedName>
        <fullName evidence="1">SnoaL-like polyketide cyclase</fullName>
    </submittedName>
</protein>
<name>A0A1S2Q0E3_9ACTN</name>
<proteinExistence type="predicted"/>
<dbReference type="InterPro" id="IPR032710">
    <property type="entry name" value="NTF2-like_dom_sf"/>
</dbReference>
<reference evidence="1 2" key="1">
    <citation type="submission" date="2016-10" db="EMBL/GenBank/DDBJ databases">
        <title>Genome sequence of Streptomyces sp. MUSC 93.</title>
        <authorList>
            <person name="Lee L.-H."/>
            <person name="Ser H.-L."/>
            <person name="Law J.W.-F."/>
        </authorList>
    </citation>
    <scope>NUCLEOTIDE SEQUENCE [LARGE SCALE GENOMIC DNA]</scope>
    <source>
        <strain evidence="1 2">MUSC 93</strain>
    </source>
</reference>
<accession>A0A1S2Q0E3</accession>
<dbReference type="OrthoDB" id="9182871at2"/>
<dbReference type="SUPFAM" id="SSF54427">
    <property type="entry name" value="NTF2-like"/>
    <property type="match status" value="1"/>
</dbReference>
<evidence type="ECO:0000313" key="2">
    <source>
        <dbReference type="Proteomes" id="UP000179935"/>
    </source>
</evidence>
<dbReference type="PANTHER" id="PTHR38436:SF1">
    <property type="entry name" value="ESTER CYCLASE"/>
    <property type="match status" value="1"/>
</dbReference>
<keyword evidence="2" id="KW-1185">Reference proteome</keyword>
<dbReference type="Gene3D" id="3.10.450.50">
    <property type="match status" value="1"/>
</dbReference>
<evidence type="ECO:0000313" key="1">
    <source>
        <dbReference type="EMBL" id="OIJ99140.1"/>
    </source>
</evidence>
<dbReference type="GO" id="GO:0030638">
    <property type="term" value="P:polyketide metabolic process"/>
    <property type="evidence" value="ECO:0007669"/>
    <property type="project" value="InterPro"/>
</dbReference>
<dbReference type="RefSeq" id="WP_071364924.1">
    <property type="nucleotide sequence ID" value="NZ_MLYP01000010.1"/>
</dbReference>
<dbReference type="STRING" id="1428652.BIV24_05025"/>
<dbReference type="AlphaFoldDB" id="A0A1S2Q0E3"/>
<sequence>MTFVRLIDCRTRRFDEMNRIMETWVEQTRGKRTATHSVIGKDRSDASHFIEIVEFPSYEEAMRNSHLPESEKIFRDMVALCDEMPTFTDLDVVRDEQLYTANVRRFFETLATRGELPPLNDLITEDCHSHDPVNAQDTIGLDALRREYEMWRSAFDFTYRLDEVIAQGDRVCALWTWNATHKGEFLGIASTGRDVTMSGMTLFRFGEDGKIAETWWQHDQLGLMEQLGALDALET</sequence>
<dbReference type="EMBL" id="MLYP01000010">
    <property type="protein sequence ID" value="OIJ99140.1"/>
    <property type="molecule type" value="Genomic_DNA"/>
</dbReference>
<organism evidence="1 2">
    <name type="scientific">Streptomyces colonosanans</name>
    <dbReference type="NCBI Taxonomy" id="1428652"/>
    <lineage>
        <taxon>Bacteria</taxon>
        <taxon>Bacillati</taxon>
        <taxon>Actinomycetota</taxon>
        <taxon>Actinomycetes</taxon>
        <taxon>Kitasatosporales</taxon>
        <taxon>Streptomycetaceae</taxon>
        <taxon>Streptomyces</taxon>
    </lineage>
</organism>